<sequence>MPVPTLSLDCYRSEHQSELAIYEEVLKSYWNRCLTRSGQNYNDSSEICCYIM</sequence>
<evidence type="ECO:0000313" key="2">
    <source>
        <dbReference type="Proteomes" id="UP000321570"/>
    </source>
</evidence>
<evidence type="ECO:0000313" key="1">
    <source>
        <dbReference type="EMBL" id="VUZ47207.1"/>
    </source>
</evidence>
<protein>
    <submittedName>
        <fullName evidence="1">Uncharacterized protein</fullName>
    </submittedName>
</protein>
<dbReference type="EMBL" id="CABIJS010000222">
    <property type="protein sequence ID" value="VUZ47207.1"/>
    <property type="molecule type" value="Genomic_DNA"/>
</dbReference>
<reference evidence="1 2" key="1">
    <citation type="submission" date="2019-07" db="EMBL/GenBank/DDBJ databases">
        <authorList>
            <person name="Jastrzebski P J."/>
            <person name="Paukszto L."/>
            <person name="Jastrzebski P J."/>
        </authorList>
    </citation>
    <scope>NUCLEOTIDE SEQUENCE [LARGE SCALE GENOMIC DNA]</scope>
    <source>
        <strain evidence="1 2">WMS-il1</strain>
    </source>
</reference>
<keyword evidence="2" id="KW-1185">Reference proteome</keyword>
<dbReference type="Proteomes" id="UP000321570">
    <property type="component" value="Unassembled WGS sequence"/>
</dbReference>
<gene>
    <name evidence="1" type="ORF">WMSIL1_LOCUS6650</name>
</gene>
<dbReference type="AlphaFoldDB" id="A0A564YIR7"/>
<accession>A0A564YIR7</accession>
<organism evidence="1 2">
    <name type="scientific">Hymenolepis diminuta</name>
    <name type="common">Rat tapeworm</name>
    <dbReference type="NCBI Taxonomy" id="6216"/>
    <lineage>
        <taxon>Eukaryota</taxon>
        <taxon>Metazoa</taxon>
        <taxon>Spiralia</taxon>
        <taxon>Lophotrochozoa</taxon>
        <taxon>Platyhelminthes</taxon>
        <taxon>Cestoda</taxon>
        <taxon>Eucestoda</taxon>
        <taxon>Cyclophyllidea</taxon>
        <taxon>Hymenolepididae</taxon>
        <taxon>Hymenolepis</taxon>
    </lineage>
</organism>
<name>A0A564YIR7_HYMDI</name>
<feature type="non-terminal residue" evidence="1">
    <location>
        <position position="52"/>
    </location>
</feature>
<proteinExistence type="predicted"/>